<keyword evidence="2" id="KW-0472">Membrane</keyword>
<dbReference type="GeneID" id="33358920"/>
<keyword evidence="2" id="KW-1133">Transmembrane helix</keyword>
<dbReference type="GO" id="GO:0016779">
    <property type="term" value="F:nucleotidyltransferase activity"/>
    <property type="evidence" value="ECO:0007669"/>
    <property type="project" value="TreeGrafter"/>
</dbReference>
<dbReference type="PROSITE" id="PS50206">
    <property type="entry name" value="RHODANESE_3"/>
    <property type="match status" value="1"/>
</dbReference>
<dbReference type="AlphaFoldDB" id="A0A1Z1MIJ7"/>
<comment type="similarity">
    <text evidence="1">Belongs to the HesA/MoeB/ThiF family.</text>
</comment>
<dbReference type="SUPFAM" id="SSF52821">
    <property type="entry name" value="Rhodanese/Cell cycle control phosphatase"/>
    <property type="match status" value="1"/>
</dbReference>
<dbReference type="Gene3D" id="3.40.50.720">
    <property type="entry name" value="NAD(P)-binding Rossmann-like Domain"/>
    <property type="match status" value="1"/>
</dbReference>
<dbReference type="Pfam" id="PF00581">
    <property type="entry name" value="Rhodanese"/>
    <property type="match status" value="1"/>
</dbReference>
<evidence type="ECO:0000256" key="1">
    <source>
        <dbReference type="ARBA" id="ARBA00009919"/>
    </source>
</evidence>
<dbReference type="EMBL" id="MF101439">
    <property type="protein sequence ID" value="ARW65873.1"/>
    <property type="molecule type" value="Genomic_DNA"/>
</dbReference>
<dbReference type="GO" id="GO:0005737">
    <property type="term" value="C:cytoplasm"/>
    <property type="evidence" value="ECO:0007669"/>
    <property type="project" value="TreeGrafter"/>
</dbReference>
<dbReference type="PANTHER" id="PTHR10953:SF102">
    <property type="entry name" value="ADENYLYLTRANSFERASE AND SULFURTRANSFERASE MOCS3"/>
    <property type="match status" value="1"/>
</dbReference>
<evidence type="ECO:0000259" key="3">
    <source>
        <dbReference type="PROSITE" id="PS50206"/>
    </source>
</evidence>
<dbReference type="InterPro" id="IPR035985">
    <property type="entry name" value="Ubiquitin-activating_enz"/>
</dbReference>
<dbReference type="InterPro" id="IPR045886">
    <property type="entry name" value="ThiF/MoeB/HesA"/>
</dbReference>
<keyword evidence="4" id="KW-0934">Plastid</keyword>
<geneLocation type="chloroplast" evidence="4"/>
<keyword evidence="4" id="KW-0150">Chloroplast</keyword>
<proteinExistence type="inferred from homology"/>
<dbReference type="InterPro" id="IPR001763">
    <property type="entry name" value="Rhodanese-like_dom"/>
</dbReference>
<keyword evidence="2" id="KW-0812">Transmembrane</keyword>
<feature type="domain" description="Rhodanese" evidence="3">
    <location>
        <begin position="280"/>
        <end position="353"/>
    </location>
</feature>
<dbReference type="Gene3D" id="3.40.250.10">
    <property type="entry name" value="Rhodanese-like domain"/>
    <property type="match status" value="1"/>
</dbReference>
<dbReference type="InterPro" id="IPR000594">
    <property type="entry name" value="ThiF_NAD_FAD-bd"/>
</dbReference>
<evidence type="ECO:0000313" key="4">
    <source>
        <dbReference type="EMBL" id="ARW65873.1"/>
    </source>
</evidence>
<dbReference type="SUPFAM" id="SSF69572">
    <property type="entry name" value="Activating enzymes of the ubiquitin-like proteins"/>
    <property type="match status" value="1"/>
</dbReference>
<evidence type="ECO:0000256" key="2">
    <source>
        <dbReference type="SAM" id="Phobius"/>
    </source>
</evidence>
<dbReference type="CDD" id="cd00158">
    <property type="entry name" value="RHOD"/>
    <property type="match status" value="1"/>
</dbReference>
<accession>A0A1Z1MIJ7</accession>
<feature type="transmembrane region" description="Helical" evidence="2">
    <location>
        <begin position="47"/>
        <end position="73"/>
    </location>
</feature>
<name>A0A1Z1MIJ7_9FLOR</name>
<dbReference type="Pfam" id="PF00899">
    <property type="entry name" value="ThiF"/>
    <property type="match status" value="1"/>
</dbReference>
<reference evidence="4" key="1">
    <citation type="journal article" date="2017" name="J. Phycol.">
        <title>Analysis of chloroplast genomes and a supermatrix inform reclassification of the Rhodomelaceae (Rhodophyta).</title>
        <authorList>
            <person name="Diaz-Tapia P."/>
            <person name="Maggs C.A."/>
            <person name="West J.A."/>
            <person name="Verbruggen H."/>
        </authorList>
    </citation>
    <scope>NUCLEOTIDE SEQUENCE</scope>
    <source>
        <strain evidence="4">PD931</strain>
    </source>
</reference>
<dbReference type="FunFam" id="3.40.50.720:FF:000080">
    <property type="entry name" value="Thiazole biosynthesis adenylyltransferase ThiF"/>
    <property type="match status" value="1"/>
</dbReference>
<dbReference type="GO" id="GO:0004792">
    <property type="term" value="F:thiosulfate-cyanide sulfurtransferase activity"/>
    <property type="evidence" value="ECO:0007669"/>
    <property type="project" value="TreeGrafter"/>
</dbReference>
<dbReference type="InterPro" id="IPR036873">
    <property type="entry name" value="Rhodanese-like_dom_sf"/>
</dbReference>
<organism evidence="4">
    <name type="scientific">Vertebrata australis</name>
    <dbReference type="NCBI Taxonomy" id="1967852"/>
    <lineage>
        <taxon>Eukaryota</taxon>
        <taxon>Rhodophyta</taxon>
        <taxon>Florideophyceae</taxon>
        <taxon>Rhodymeniophycidae</taxon>
        <taxon>Ceramiales</taxon>
        <taxon>Rhodomelaceae</taxon>
        <taxon>Polysiphonioideae</taxon>
        <taxon>Vertebrata</taxon>
    </lineage>
</organism>
<protein>
    <submittedName>
        <fullName evidence="4">Molybdopterin biosynthesis protein</fullName>
    </submittedName>
</protein>
<dbReference type="CDD" id="cd00757">
    <property type="entry name" value="ThiF_MoeB_HesA_family"/>
    <property type="match status" value="1"/>
</dbReference>
<dbReference type="PANTHER" id="PTHR10953">
    <property type="entry name" value="UBIQUITIN-ACTIVATING ENZYME E1"/>
    <property type="match status" value="1"/>
</dbReference>
<sequence length="356" mass="41334">MKNQEILSLIKYKKTRLSKNEYDIYSKQIILKQIGVEGQKKLRKAKILVVGAGGLGSPTMIYLVISGIGHIGIIDHDEIEKSNLNRQILYNKNDIGKEKVFSAKNSLNNINENCKIITHKCKLNRENSIEIVSHYDIIIDTTDNFRTRHIIDETCHKLHKIYIYGAVREFEGQVAVFNYKNGIRYKDLYKKESKIIQNTCNTRGIMGITTGYIGTLQAIELIKIILGLSKGCKNFIISYNLIEIMIKKKLIYLKRHAIQSINYQKRDERILSNIDLDYKKNKIYIIIDLRNSKDFNMKHIKKSINIPIIKFKLTQTIKLINKFKNIGQIIIYCNTKYKSIIASKFLVQYSIKHEIA</sequence>
<dbReference type="GO" id="GO:0008641">
    <property type="term" value="F:ubiquitin-like modifier activating enzyme activity"/>
    <property type="evidence" value="ECO:0007669"/>
    <property type="project" value="InterPro"/>
</dbReference>
<dbReference type="RefSeq" id="YP_009396687.1">
    <property type="nucleotide sequence ID" value="NC_035283.1"/>
</dbReference>
<gene>
    <name evidence="4" type="primary">moeB</name>
</gene>